<dbReference type="InterPro" id="IPR017927">
    <property type="entry name" value="FAD-bd_FR_type"/>
</dbReference>
<dbReference type="Gene3D" id="2.40.30.10">
    <property type="entry name" value="Translation factors"/>
    <property type="match status" value="1"/>
</dbReference>
<keyword evidence="3" id="KW-0285">Flavoprotein</keyword>
<proteinExistence type="predicted"/>
<dbReference type="InterPro" id="IPR017938">
    <property type="entry name" value="Riboflavin_synthase-like_b-brl"/>
</dbReference>
<dbReference type="Proteomes" id="UP000624325">
    <property type="component" value="Unassembled WGS sequence"/>
</dbReference>
<evidence type="ECO:0000256" key="10">
    <source>
        <dbReference type="ARBA" id="ARBA00023004"/>
    </source>
</evidence>
<gene>
    <name evidence="15" type="ORF">Air01nite_66120</name>
</gene>
<accession>A0ABQ4CCL1</accession>
<feature type="transmembrane region" description="Helical" evidence="13">
    <location>
        <begin position="128"/>
        <end position="147"/>
    </location>
</feature>
<feature type="domain" description="FAD-binding FR-type" evidence="14">
    <location>
        <begin position="217"/>
        <end position="317"/>
    </location>
</feature>
<keyword evidence="11" id="KW-0411">Iron-sulfur</keyword>
<sequence>MRPARSWSPDLLGAVAAASVVVVVALWLHGAGLRAVTDGGTAAFSSLGRLTGLVAGDLLLAQVFLMARVPWLERAFGQDRLARWHRCAGLTSFWLMCAHVVLITIGYAGAGHTDVFTEAWELAVDYPGMLLAVAGTAALVAVVALSIRRARRRLRYESWHLLHLYAYLGVGLALPHQLWTGTDFVSSPAARAYWWSAYACCAGSVLVFRVALPLWRSHRHGLRVERVVRETADVFSVHLAGRHLHRMPVRAGQFFTFRFLTGTGWTRAHPFSLSAAPGAERLRITVRSGGDDARRIACARPGTRVLIEGPYGRLTARARTRRQVLLLGAGIGITPLRALLEELPFRPGEAVLVYRASTADDFALRAELDELARRRGVAVHYLPGPAAARGSWLPAWLGHLSDEEALLRIAPGVRDQDVFVCGPELWMAAVRTALRHARVPNGQIHYESFAW</sequence>
<evidence type="ECO:0000313" key="15">
    <source>
        <dbReference type="EMBL" id="GIF60517.1"/>
    </source>
</evidence>
<keyword evidence="5" id="KW-0001">2Fe-2S</keyword>
<keyword evidence="12 13" id="KW-0472">Membrane</keyword>
<dbReference type="InterPro" id="IPR013130">
    <property type="entry name" value="Fe3_Rdtase_TM_dom"/>
</dbReference>
<protein>
    <submittedName>
        <fullName evidence="15">Oxidoreductase</fullName>
    </submittedName>
</protein>
<dbReference type="Pfam" id="PF00175">
    <property type="entry name" value="NAD_binding_1"/>
    <property type="match status" value="1"/>
</dbReference>
<dbReference type="PANTHER" id="PTHR47354">
    <property type="entry name" value="NADH OXIDOREDUCTASE HCR"/>
    <property type="match status" value="1"/>
</dbReference>
<comment type="caution">
    <text evidence="15">The sequence shown here is derived from an EMBL/GenBank/DDBJ whole genome shotgun (WGS) entry which is preliminary data.</text>
</comment>
<evidence type="ECO:0000256" key="13">
    <source>
        <dbReference type="SAM" id="Phobius"/>
    </source>
</evidence>
<evidence type="ECO:0000256" key="1">
    <source>
        <dbReference type="ARBA" id="ARBA00001974"/>
    </source>
</evidence>
<keyword evidence="16" id="KW-1185">Reference proteome</keyword>
<keyword evidence="6" id="KW-0479">Metal-binding</keyword>
<evidence type="ECO:0000256" key="4">
    <source>
        <dbReference type="ARBA" id="ARBA00022692"/>
    </source>
</evidence>
<evidence type="ECO:0000256" key="8">
    <source>
        <dbReference type="ARBA" id="ARBA00022989"/>
    </source>
</evidence>
<dbReference type="InterPro" id="IPR039261">
    <property type="entry name" value="FNR_nucleotide-bd"/>
</dbReference>
<keyword evidence="8 13" id="KW-1133">Transmembrane helix</keyword>
<comment type="cofactor">
    <cofactor evidence="1">
        <name>FAD</name>
        <dbReference type="ChEBI" id="CHEBI:57692"/>
    </cofactor>
</comment>
<keyword evidence="9" id="KW-0560">Oxidoreductase</keyword>
<dbReference type="EMBL" id="BONC01000069">
    <property type="protein sequence ID" value="GIF60517.1"/>
    <property type="molecule type" value="Genomic_DNA"/>
</dbReference>
<reference evidence="15 16" key="1">
    <citation type="submission" date="2021-01" db="EMBL/GenBank/DDBJ databases">
        <title>Whole genome shotgun sequence of Asanoa iriomotensis NBRC 100142.</title>
        <authorList>
            <person name="Komaki H."/>
            <person name="Tamura T."/>
        </authorList>
    </citation>
    <scope>NUCLEOTIDE SEQUENCE [LARGE SCALE GENOMIC DNA]</scope>
    <source>
        <strain evidence="15 16">NBRC 100142</strain>
    </source>
</reference>
<dbReference type="SUPFAM" id="SSF63380">
    <property type="entry name" value="Riboflavin synthase domain-like"/>
    <property type="match status" value="1"/>
</dbReference>
<evidence type="ECO:0000256" key="6">
    <source>
        <dbReference type="ARBA" id="ARBA00022723"/>
    </source>
</evidence>
<dbReference type="PANTHER" id="PTHR47354:SF8">
    <property type="entry name" value="1,2-PHENYLACETYL-COA EPOXIDASE, SUBUNIT E"/>
    <property type="match status" value="1"/>
</dbReference>
<evidence type="ECO:0000256" key="9">
    <source>
        <dbReference type="ARBA" id="ARBA00023002"/>
    </source>
</evidence>
<keyword evidence="10" id="KW-0408">Iron</keyword>
<evidence type="ECO:0000256" key="2">
    <source>
        <dbReference type="ARBA" id="ARBA00004141"/>
    </source>
</evidence>
<evidence type="ECO:0000256" key="12">
    <source>
        <dbReference type="ARBA" id="ARBA00023136"/>
    </source>
</evidence>
<evidence type="ECO:0000256" key="11">
    <source>
        <dbReference type="ARBA" id="ARBA00023014"/>
    </source>
</evidence>
<evidence type="ECO:0000259" key="14">
    <source>
        <dbReference type="PROSITE" id="PS51384"/>
    </source>
</evidence>
<keyword evidence="4 13" id="KW-0812">Transmembrane</keyword>
<evidence type="ECO:0000256" key="3">
    <source>
        <dbReference type="ARBA" id="ARBA00022630"/>
    </source>
</evidence>
<dbReference type="SUPFAM" id="SSF52343">
    <property type="entry name" value="Ferredoxin reductase-like, C-terminal NADP-linked domain"/>
    <property type="match status" value="1"/>
</dbReference>
<evidence type="ECO:0000313" key="16">
    <source>
        <dbReference type="Proteomes" id="UP000624325"/>
    </source>
</evidence>
<dbReference type="InterPro" id="IPR001433">
    <property type="entry name" value="OxRdtase_FAD/NAD-bd"/>
</dbReference>
<feature type="transmembrane region" description="Helical" evidence="13">
    <location>
        <begin position="50"/>
        <end position="67"/>
    </location>
</feature>
<feature type="transmembrane region" description="Helical" evidence="13">
    <location>
        <begin position="192"/>
        <end position="212"/>
    </location>
</feature>
<comment type="subcellular location">
    <subcellularLocation>
        <location evidence="2">Membrane</location>
        <topology evidence="2">Multi-pass membrane protein</topology>
    </subcellularLocation>
</comment>
<keyword evidence="7" id="KW-0274">FAD</keyword>
<name>A0ABQ4CCL1_9ACTN</name>
<dbReference type="Gene3D" id="3.40.50.80">
    <property type="entry name" value="Nucleotide-binding domain of ferredoxin-NADP reductase (FNR) module"/>
    <property type="match status" value="1"/>
</dbReference>
<dbReference type="Pfam" id="PF01794">
    <property type="entry name" value="Ferric_reduct"/>
    <property type="match status" value="1"/>
</dbReference>
<feature type="transmembrane region" description="Helical" evidence="13">
    <location>
        <begin position="159"/>
        <end position="180"/>
    </location>
</feature>
<evidence type="ECO:0000256" key="5">
    <source>
        <dbReference type="ARBA" id="ARBA00022714"/>
    </source>
</evidence>
<organism evidence="15 16">
    <name type="scientific">Asanoa iriomotensis</name>
    <dbReference type="NCBI Taxonomy" id="234613"/>
    <lineage>
        <taxon>Bacteria</taxon>
        <taxon>Bacillati</taxon>
        <taxon>Actinomycetota</taxon>
        <taxon>Actinomycetes</taxon>
        <taxon>Micromonosporales</taxon>
        <taxon>Micromonosporaceae</taxon>
        <taxon>Asanoa</taxon>
    </lineage>
</organism>
<dbReference type="PROSITE" id="PS51384">
    <property type="entry name" value="FAD_FR"/>
    <property type="match status" value="1"/>
</dbReference>
<feature type="transmembrane region" description="Helical" evidence="13">
    <location>
        <begin position="87"/>
        <end position="108"/>
    </location>
</feature>
<feature type="transmembrane region" description="Helical" evidence="13">
    <location>
        <begin position="12"/>
        <end position="30"/>
    </location>
</feature>
<evidence type="ECO:0000256" key="7">
    <source>
        <dbReference type="ARBA" id="ARBA00022827"/>
    </source>
</evidence>
<dbReference type="InterPro" id="IPR050415">
    <property type="entry name" value="MRET"/>
</dbReference>